<evidence type="ECO:0000256" key="1">
    <source>
        <dbReference type="PROSITE-ProRule" id="PRU00047"/>
    </source>
</evidence>
<dbReference type="AlphaFoldDB" id="A7VKD5"/>
<keyword evidence="1" id="KW-0479">Metal-binding</keyword>
<dbReference type="Gene3D" id="3.30.1520.10">
    <property type="entry name" value="Phox-like domain"/>
    <property type="match status" value="1"/>
</dbReference>
<dbReference type="PANTHER" id="PTHR46939:SF1">
    <property type="entry name" value="ZINC FINGER CCHC DOMAIN-CONTAINING PROTEIN 2"/>
    <property type="match status" value="1"/>
</dbReference>
<feature type="domain" description="CCHC-type" evidence="3">
    <location>
        <begin position="994"/>
        <end position="1009"/>
    </location>
</feature>
<dbReference type="SMART" id="SM00343">
    <property type="entry name" value="ZnF_C2HC"/>
    <property type="match status" value="1"/>
</dbReference>
<dbReference type="SUPFAM" id="SSF64268">
    <property type="entry name" value="PX domain"/>
    <property type="match status" value="1"/>
</dbReference>
<dbReference type="GO" id="GO:0003676">
    <property type="term" value="F:nucleic acid binding"/>
    <property type="evidence" value="ECO:0007669"/>
    <property type="project" value="InterPro"/>
</dbReference>
<protein>
    <submittedName>
        <fullName evidence="4">CCHC zinc finger ddC</fullName>
    </submittedName>
</protein>
<dbReference type="EMBL" id="AB288018">
    <property type="protein sequence ID" value="BAF76748.1"/>
    <property type="molecule type" value="mRNA"/>
</dbReference>
<evidence type="ECO:0000256" key="2">
    <source>
        <dbReference type="SAM" id="MobiDB-lite"/>
    </source>
</evidence>
<proteinExistence type="evidence at transcript level"/>
<dbReference type="SUPFAM" id="SSF57756">
    <property type="entry name" value="Retrovirus zinc finger-like domains"/>
    <property type="match status" value="1"/>
</dbReference>
<sequence>MSVQFSVPLAFRDLLKSGGVGQYVVQEVLPVRQLPSLLSAYKASLRSQGPQCVLQHFDALYSMVYHFRTLDASMKEDLLELLVKATSQHAAELPAVLEDLSLAQADKNTQLNTLKMNCFLLIHLVEAFEVETYKAALGNVEPSGKGRKAKSKADGFLWETERENVLQTITHLLQLDIRRLWSMALIEEEFISMVTGCCYKMMENPSIGALKNKPLWEALSHLLGVAVKRSNDTLTVHIENISFKYVQRRRAEKNSEYTFEVTWSDNSKTSVTKSYRELVEFLLTLPKELSNEHIDKTIIDALHLGKRREEHHYSDLEPIVQQIFSSPSQALLRNQRVCKFFHNNRTETGHPSHLLAGSKFCKTSEDSSETSSQEEDGMLHTTGYKKSGKGLVTNYVAVKNSSSDAVYISRPEQNGTDWRKNDCRDSQHPLRYINDRYQRTLEKCSSHLVRRENMERSNQKVDGRSTCIANGIKSSQNFRVASVKDPTLEVGSGHETCGETSSESYSSPPSPRHNRRESFESEEEKDRDTDSNSEDSGKHVPGFPTFASVNTSSAKLSDHLTSNESIDESLNSRNFTQFQTLLPTLHCMMPTNVEKMEPGHPLPTEGKTLGMIVSPVSMPPVREMIHQSSLGIGVATVASAIGEPGKCIDILTPPMPVPSTFLPRNCSPSSPALQMPVQRLKVPTQGSAEACTVNGSTQTNMGLGTANAGFISIHNHGGFTASPVTASEPLSKPISQVASLNQVVPHLDGNLGIASPAANVKLVLSGTNLTPAPSTIPYPLSGPSLPSGVLPTPNTNVLSAAAPAAAQPTNNGIGQVQSAIPLTVPTHSPGPAPSPSPALTHSTAQSDSTSFISAAVGNTSTNGTLLSPQQMSTGTCGSCGRRCGCGVPMGNYYYPNPIPGQMFTRVPFPFPMPSICNSTYLNQAHQSNGTHYPVFLHQPPYTNGLMHEPVLGGQANYGMQQMAGFARLYPIYPAANVVGNANGSVAKKNGNISCFNCGVAGHYAQDCKQPPMEANQQGNRDTSQRTCF</sequence>
<name>A7VKD5_GLARU</name>
<dbReference type="PROSITE" id="PS50158">
    <property type="entry name" value="ZF_CCHC"/>
    <property type="match status" value="1"/>
</dbReference>
<dbReference type="InterPro" id="IPR042793">
    <property type="entry name" value="ZCCHC2"/>
</dbReference>
<dbReference type="Pfam" id="PF00098">
    <property type="entry name" value="zf-CCHC"/>
    <property type="match status" value="1"/>
</dbReference>
<evidence type="ECO:0000259" key="3">
    <source>
        <dbReference type="PROSITE" id="PS50158"/>
    </source>
</evidence>
<dbReference type="InterPro" id="IPR001878">
    <property type="entry name" value="Znf_CCHC"/>
</dbReference>
<dbReference type="GO" id="GO:0008270">
    <property type="term" value="F:zinc ion binding"/>
    <property type="evidence" value="ECO:0007669"/>
    <property type="project" value="UniProtKB-KW"/>
</dbReference>
<feature type="compositionally biased region" description="Basic and acidic residues" evidence="2">
    <location>
        <begin position="516"/>
        <end position="538"/>
    </location>
</feature>
<feature type="region of interest" description="Disordered" evidence="2">
    <location>
        <begin position="483"/>
        <end position="546"/>
    </location>
</feature>
<dbReference type="InterPro" id="IPR036871">
    <property type="entry name" value="PX_dom_sf"/>
</dbReference>
<organism evidence="4">
    <name type="scientific">Glandirana rugosa</name>
    <name type="common">Japanese wrinkled frog</name>
    <name type="synonym">Rana rugosa</name>
    <dbReference type="NCBI Taxonomy" id="8410"/>
    <lineage>
        <taxon>Eukaryota</taxon>
        <taxon>Metazoa</taxon>
        <taxon>Chordata</taxon>
        <taxon>Craniata</taxon>
        <taxon>Vertebrata</taxon>
        <taxon>Euteleostomi</taxon>
        <taxon>Amphibia</taxon>
        <taxon>Batrachia</taxon>
        <taxon>Anura</taxon>
        <taxon>Neobatrachia</taxon>
        <taxon>Ranoidea</taxon>
        <taxon>Ranidae</taxon>
        <taxon>Glandirana</taxon>
    </lineage>
</organism>
<feature type="region of interest" description="Disordered" evidence="2">
    <location>
        <begin position="823"/>
        <end position="846"/>
    </location>
</feature>
<accession>A7VKD5</accession>
<dbReference type="Gene3D" id="4.10.60.10">
    <property type="entry name" value="Zinc finger, CCHC-type"/>
    <property type="match status" value="1"/>
</dbReference>
<keyword evidence="1" id="KW-0862">Zinc</keyword>
<dbReference type="GO" id="GO:0035091">
    <property type="term" value="F:phosphatidylinositol binding"/>
    <property type="evidence" value="ECO:0007669"/>
    <property type="project" value="InterPro"/>
</dbReference>
<keyword evidence="1" id="KW-0863">Zinc-finger</keyword>
<dbReference type="PANTHER" id="PTHR46939">
    <property type="entry name" value="ZINC FINGER CCHC DOMAIN-CONTAINING PROTEIN 2"/>
    <property type="match status" value="1"/>
</dbReference>
<dbReference type="InterPro" id="IPR036875">
    <property type="entry name" value="Znf_CCHC_sf"/>
</dbReference>
<dbReference type="Pfam" id="PF12922">
    <property type="entry name" value="Cnd1_N"/>
    <property type="match status" value="1"/>
</dbReference>
<evidence type="ECO:0000313" key="4">
    <source>
        <dbReference type="EMBL" id="BAF76748.1"/>
    </source>
</evidence>
<reference evidence="4" key="1">
    <citation type="journal article" date="2008" name="Gen. Comp. Endocrinol.">
        <title>Differential display analysis of gene expression in female-to-male sex-reversing gonads of the frog Rana rugosa.</title>
        <authorList>
            <person name="Okada G."/>
            <person name="Maruo K."/>
            <person name="Funada S."/>
            <person name="Nakamura M."/>
        </authorList>
    </citation>
    <scope>NUCLEOTIDE SEQUENCE</scope>
</reference>
<dbReference type="InterPro" id="IPR024324">
    <property type="entry name" value="Condensin_cplx_su1_N"/>
</dbReference>